<keyword evidence="2" id="KW-0808">Transferase</keyword>
<evidence type="ECO:0000256" key="1">
    <source>
        <dbReference type="SAM" id="MobiDB-lite"/>
    </source>
</evidence>
<dbReference type="EMBL" id="QXTE01000722">
    <property type="protein sequence ID" value="TFJ96261.1"/>
    <property type="molecule type" value="Genomic_DNA"/>
</dbReference>
<accession>A0A4D9DCX8</accession>
<evidence type="ECO:0000313" key="4">
    <source>
        <dbReference type="Proteomes" id="UP000297703"/>
    </source>
</evidence>
<feature type="compositionally biased region" description="Basic and acidic residues" evidence="1">
    <location>
        <begin position="1"/>
        <end position="11"/>
    </location>
</feature>
<protein>
    <submittedName>
        <fullName evidence="3">6-phosphogluconolactonase</fullName>
    </submittedName>
    <submittedName>
        <fullName evidence="2">Dihydrolipoamide succinyltransferase</fullName>
    </submittedName>
</protein>
<comment type="caution">
    <text evidence="2">The sequence shown here is derived from an EMBL/GenBank/DDBJ whole genome shotgun (WGS) entry which is preliminary data.</text>
</comment>
<organism evidence="2 4">
    <name type="scientific">Platysternon megacephalum</name>
    <name type="common">big-headed turtle</name>
    <dbReference type="NCBI Taxonomy" id="55544"/>
    <lineage>
        <taxon>Eukaryota</taxon>
        <taxon>Metazoa</taxon>
        <taxon>Chordata</taxon>
        <taxon>Craniata</taxon>
        <taxon>Vertebrata</taxon>
        <taxon>Euteleostomi</taxon>
        <taxon>Archelosauria</taxon>
        <taxon>Testudinata</taxon>
        <taxon>Testudines</taxon>
        <taxon>Cryptodira</taxon>
        <taxon>Durocryptodira</taxon>
        <taxon>Testudinoidea</taxon>
        <taxon>Platysternidae</taxon>
        <taxon>Platysternon</taxon>
    </lineage>
</organism>
<sequence>MSSVSEQERPPPNHCSEAAEPSPLRHLVELLTAAGSESGPEVTSPAAHAHIQPRFPLTACYSHMGEKPGSVCSRLLHLASRRKNWLTGGVSAPRSAPSPEDQGGEGQASCNPTAAGSLPWEQPCQTPGALSA</sequence>
<reference evidence="2 4" key="1">
    <citation type="submission" date="2019-04" db="EMBL/GenBank/DDBJ databases">
        <title>Draft genome of the big-headed turtle Platysternon megacephalum.</title>
        <authorList>
            <person name="Gong S."/>
        </authorList>
    </citation>
    <scope>NUCLEOTIDE SEQUENCE [LARGE SCALE GENOMIC DNA]</scope>
    <source>
        <strain evidence="2">DO16091913</strain>
        <tissue evidence="2">Muscle</tissue>
    </source>
</reference>
<keyword evidence="4" id="KW-1185">Reference proteome</keyword>
<dbReference type="EMBL" id="QXTE01009693">
    <property type="protein sequence ID" value="TFJ95304.1"/>
    <property type="molecule type" value="Genomic_DNA"/>
</dbReference>
<dbReference type="AlphaFoldDB" id="A0A4D9DCX8"/>
<evidence type="ECO:0000313" key="2">
    <source>
        <dbReference type="EMBL" id="TFJ95304.1"/>
    </source>
</evidence>
<feature type="region of interest" description="Disordered" evidence="1">
    <location>
        <begin position="87"/>
        <end position="132"/>
    </location>
</feature>
<evidence type="ECO:0000313" key="3">
    <source>
        <dbReference type="EMBL" id="TFJ96261.1"/>
    </source>
</evidence>
<reference evidence="2 4" key="2">
    <citation type="submission" date="2019-04" db="EMBL/GenBank/DDBJ databases">
        <title>The genome sequence of big-headed turtle.</title>
        <authorList>
            <person name="Gong S."/>
        </authorList>
    </citation>
    <scope>NUCLEOTIDE SEQUENCE [LARGE SCALE GENOMIC DNA]</scope>
    <source>
        <strain evidence="2">DO16091913</strain>
        <tissue evidence="2">Muscle</tissue>
    </source>
</reference>
<proteinExistence type="predicted"/>
<feature type="region of interest" description="Disordered" evidence="1">
    <location>
        <begin position="1"/>
        <end position="24"/>
    </location>
</feature>
<dbReference type="GO" id="GO:0016740">
    <property type="term" value="F:transferase activity"/>
    <property type="evidence" value="ECO:0007669"/>
    <property type="project" value="UniProtKB-KW"/>
</dbReference>
<gene>
    <name evidence="3" type="ORF">DR999_PMT21959</name>
    <name evidence="2" type="ORF">DR999_PMT23188</name>
</gene>
<dbReference type="Proteomes" id="UP000297703">
    <property type="component" value="Unassembled WGS sequence"/>
</dbReference>
<name>A0A4D9DCX8_9SAUR</name>